<dbReference type="PANTHER" id="PTHR24128">
    <property type="entry name" value="HOMEOBOX PROTEIN WARIAI"/>
    <property type="match status" value="1"/>
</dbReference>
<feature type="transmembrane region" description="Helical" evidence="1">
    <location>
        <begin position="318"/>
        <end position="340"/>
    </location>
</feature>
<accession>A0A5D2GNE4</accession>
<dbReference type="Pfam" id="PF13962">
    <property type="entry name" value="PGG"/>
    <property type="match status" value="1"/>
</dbReference>
<evidence type="ECO:0000313" key="3">
    <source>
        <dbReference type="EMBL" id="TYH19068.1"/>
    </source>
</evidence>
<gene>
    <name evidence="3" type="ORF">ES288_A05G323300v1</name>
</gene>
<dbReference type="Gene3D" id="1.25.40.20">
    <property type="entry name" value="Ankyrin repeat-containing domain"/>
    <property type="match status" value="1"/>
</dbReference>
<keyword evidence="1" id="KW-0812">Transmembrane</keyword>
<evidence type="ECO:0000256" key="1">
    <source>
        <dbReference type="SAM" id="Phobius"/>
    </source>
</evidence>
<dbReference type="Proteomes" id="UP000323506">
    <property type="component" value="Chromosome A05"/>
</dbReference>
<reference evidence="3 4" key="1">
    <citation type="submission" date="2019-06" db="EMBL/GenBank/DDBJ databases">
        <title>WGS assembly of Gossypium darwinii.</title>
        <authorList>
            <person name="Chen Z.J."/>
            <person name="Sreedasyam A."/>
            <person name="Ando A."/>
            <person name="Song Q."/>
            <person name="De L."/>
            <person name="Hulse-Kemp A."/>
            <person name="Ding M."/>
            <person name="Ye W."/>
            <person name="Kirkbride R."/>
            <person name="Jenkins J."/>
            <person name="Plott C."/>
            <person name="Lovell J."/>
            <person name="Lin Y.-M."/>
            <person name="Vaughn R."/>
            <person name="Liu B."/>
            <person name="Li W."/>
            <person name="Simpson S."/>
            <person name="Scheffler B."/>
            <person name="Saski C."/>
            <person name="Grover C."/>
            <person name="Hu G."/>
            <person name="Conover J."/>
            <person name="Carlson J."/>
            <person name="Shu S."/>
            <person name="Boston L."/>
            <person name="Williams M."/>
            <person name="Peterson D."/>
            <person name="Mcgee K."/>
            <person name="Jones D."/>
            <person name="Wendel J."/>
            <person name="Stelly D."/>
            <person name="Grimwood J."/>
            <person name="Schmutz J."/>
        </authorList>
    </citation>
    <scope>NUCLEOTIDE SEQUENCE [LARGE SCALE GENOMIC DNA]</scope>
    <source>
        <strain evidence="3">1808015.09</strain>
    </source>
</reference>
<evidence type="ECO:0000313" key="4">
    <source>
        <dbReference type="Proteomes" id="UP000323506"/>
    </source>
</evidence>
<evidence type="ECO:0000259" key="2">
    <source>
        <dbReference type="Pfam" id="PF13962"/>
    </source>
</evidence>
<feature type="transmembrane region" description="Helical" evidence="1">
    <location>
        <begin position="420"/>
        <end position="439"/>
    </location>
</feature>
<organism evidence="3 4">
    <name type="scientific">Gossypium darwinii</name>
    <name type="common">Darwin's cotton</name>
    <name type="synonym">Gossypium barbadense var. darwinii</name>
    <dbReference type="NCBI Taxonomy" id="34276"/>
    <lineage>
        <taxon>Eukaryota</taxon>
        <taxon>Viridiplantae</taxon>
        <taxon>Streptophyta</taxon>
        <taxon>Embryophyta</taxon>
        <taxon>Tracheophyta</taxon>
        <taxon>Spermatophyta</taxon>
        <taxon>Magnoliopsida</taxon>
        <taxon>eudicotyledons</taxon>
        <taxon>Gunneridae</taxon>
        <taxon>Pentapetalae</taxon>
        <taxon>rosids</taxon>
        <taxon>malvids</taxon>
        <taxon>Malvales</taxon>
        <taxon>Malvaceae</taxon>
        <taxon>Malvoideae</taxon>
        <taxon>Gossypium</taxon>
    </lineage>
</organism>
<sequence>MAISIDPRLSEAARLGNIDDTFYALIHEDPYTLDHIDQIPFVHTPLHIAKHEGQIHFAMEMMNLKPSFARKLNRDGFSPMHLALRNGQIKLVLRLWKADKDPVRVKGREGMTPALRTCPECIEDVTALNETALHLALRNDQIEAFNLLIGWLQKNRHNDDNTMLHIAAIKGLHKELQLVLDSFVSFNIDVKAKNSQGLTALEIIQNVQRQVVNSAEDDTTTTKIKRLKKKVRYHEKPSMWVARARNNLSAEMLNATLVVAGLVITAIHQSSISPPGGVWQADNTNSSAKEKGSDKFIAKHLTGEESRKAGTTILNTSAYLVFWGLNTSAFLFSIYFTIFMLSDVSPVLLTPLYYLGISYFLSMTILAPSTFWSEVNRYTTFSLIFLPGFVMLRVVLPVWKSSNYKELINLREALRGRSNVGIAYIVFILLAYGLFILCFSSF</sequence>
<keyword evidence="4" id="KW-1185">Reference proteome</keyword>
<feature type="transmembrane region" description="Helical" evidence="1">
    <location>
        <begin position="378"/>
        <end position="399"/>
    </location>
</feature>
<feature type="domain" description="PGG" evidence="2">
    <location>
        <begin position="251"/>
        <end position="344"/>
    </location>
</feature>
<feature type="transmembrane region" description="Helical" evidence="1">
    <location>
        <begin position="352"/>
        <end position="372"/>
    </location>
</feature>
<keyword evidence="1" id="KW-1133">Transmembrane helix</keyword>
<dbReference type="InterPro" id="IPR036770">
    <property type="entry name" value="Ankyrin_rpt-contain_sf"/>
</dbReference>
<dbReference type="PANTHER" id="PTHR24128:SF60">
    <property type="entry name" value="ALPHA-LATROTOXIN-LHE1A-LIKE"/>
    <property type="match status" value="1"/>
</dbReference>
<dbReference type="InterPro" id="IPR026961">
    <property type="entry name" value="PGG_dom"/>
</dbReference>
<proteinExistence type="predicted"/>
<dbReference type="EMBL" id="CM017692">
    <property type="protein sequence ID" value="TYH19068.1"/>
    <property type="molecule type" value="Genomic_DNA"/>
</dbReference>
<protein>
    <recommendedName>
        <fullName evidence="2">PGG domain-containing protein</fullName>
    </recommendedName>
</protein>
<dbReference type="SMART" id="SM00248">
    <property type="entry name" value="ANK"/>
    <property type="match status" value="4"/>
</dbReference>
<name>A0A5D2GNE4_GOSDA</name>
<dbReference type="InterPro" id="IPR002110">
    <property type="entry name" value="Ankyrin_rpt"/>
</dbReference>
<dbReference type="AlphaFoldDB" id="A0A5D2GNE4"/>
<dbReference type="Pfam" id="PF12796">
    <property type="entry name" value="Ank_2"/>
    <property type="match status" value="1"/>
</dbReference>
<dbReference type="SUPFAM" id="SSF48403">
    <property type="entry name" value="Ankyrin repeat"/>
    <property type="match status" value="1"/>
</dbReference>
<keyword evidence="1" id="KW-0472">Membrane</keyword>